<dbReference type="SUPFAM" id="SSF53850">
    <property type="entry name" value="Periplasmic binding protein-like II"/>
    <property type="match status" value="1"/>
</dbReference>
<dbReference type="InterPro" id="IPR036388">
    <property type="entry name" value="WH-like_DNA-bd_sf"/>
</dbReference>
<evidence type="ECO:0000256" key="3">
    <source>
        <dbReference type="ARBA" id="ARBA00023125"/>
    </source>
</evidence>
<dbReference type="PROSITE" id="PS50931">
    <property type="entry name" value="HTH_LYSR"/>
    <property type="match status" value="1"/>
</dbReference>
<evidence type="ECO:0000256" key="1">
    <source>
        <dbReference type="ARBA" id="ARBA00009437"/>
    </source>
</evidence>
<evidence type="ECO:0000256" key="2">
    <source>
        <dbReference type="ARBA" id="ARBA00023015"/>
    </source>
</evidence>
<gene>
    <name evidence="6" type="ORF">NNA32_08385</name>
</gene>
<dbReference type="PANTHER" id="PTHR30126">
    <property type="entry name" value="HTH-TYPE TRANSCRIPTIONAL REGULATOR"/>
    <property type="match status" value="1"/>
</dbReference>
<dbReference type="Gene3D" id="3.40.190.290">
    <property type="match status" value="1"/>
</dbReference>
<dbReference type="InterPro" id="IPR005119">
    <property type="entry name" value="LysR_subst-bd"/>
</dbReference>
<dbReference type="SUPFAM" id="SSF46785">
    <property type="entry name" value="Winged helix' DNA-binding domain"/>
    <property type="match status" value="1"/>
</dbReference>
<dbReference type="CDD" id="cd05466">
    <property type="entry name" value="PBP2_LTTR_substrate"/>
    <property type="match status" value="1"/>
</dbReference>
<dbReference type="Proteomes" id="UP001152867">
    <property type="component" value="Unassembled WGS sequence"/>
</dbReference>
<dbReference type="RefSeq" id="WP_178943267.1">
    <property type="nucleotide sequence ID" value="NZ_JAIWJF010000004.1"/>
</dbReference>
<proteinExistence type="inferred from homology"/>
<dbReference type="Gene3D" id="1.10.10.10">
    <property type="entry name" value="Winged helix-like DNA-binding domain superfamily/Winged helix DNA-binding domain"/>
    <property type="match status" value="1"/>
</dbReference>
<accession>A0ABT6DAV7</accession>
<evidence type="ECO:0000313" key="7">
    <source>
        <dbReference type="Proteomes" id="UP001152867"/>
    </source>
</evidence>
<dbReference type="EMBL" id="JANDJP010000010">
    <property type="protein sequence ID" value="MDF9914265.1"/>
    <property type="molecule type" value="Genomic_DNA"/>
</dbReference>
<evidence type="ECO:0000256" key="4">
    <source>
        <dbReference type="ARBA" id="ARBA00023163"/>
    </source>
</evidence>
<keyword evidence="7" id="KW-1185">Reference proteome</keyword>
<evidence type="ECO:0000313" key="6">
    <source>
        <dbReference type="EMBL" id="MDF9914265.1"/>
    </source>
</evidence>
<sequence>MTERDLSYFCTLVETGNYTATAKHFHVTQPAISAALKRLEAKYGTSLLTQSNHRARLVTTPSGQVLYIRARKLLKELMQVAIEVKHAEDQQVRLGFSHVTGGIWLPRVVEVFEHRRLLGFLTTEVTISENLLEKLRNHQLDAAIFSSLQPMKSDDLQVFQLESHPLCVRANVRHPLSRLNVIAAENLNQVPIIARMQHSLPRTALERYCHHSNVHPDIIYEAQSNQLVEKLVARNLGVGFVIKGSVSLSANVVQIPLRSSESIDCFMQMAVRKSFLPNKQQSQCIELLKTIKSPD</sequence>
<dbReference type="Pfam" id="PF03466">
    <property type="entry name" value="LysR_substrate"/>
    <property type="match status" value="1"/>
</dbReference>
<keyword evidence="3" id="KW-0238">DNA-binding</keyword>
<comment type="similarity">
    <text evidence="1">Belongs to the LysR transcriptional regulatory family.</text>
</comment>
<dbReference type="PANTHER" id="PTHR30126:SF40">
    <property type="entry name" value="HTH-TYPE TRANSCRIPTIONAL REGULATOR GLTR"/>
    <property type="match status" value="1"/>
</dbReference>
<keyword evidence="2" id="KW-0805">Transcription regulation</keyword>
<keyword evidence="4" id="KW-0804">Transcription</keyword>
<evidence type="ECO:0000259" key="5">
    <source>
        <dbReference type="PROSITE" id="PS50931"/>
    </source>
</evidence>
<organism evidence="6 7">
    <name type="scientific">Furfurilactobacillus milii</name>
    <dbReference type="NCBI Taxonomy" id="2888272"/>
    <lineage>
        <taxon>Bacteria</taxon>
        <taxon>Bacillati</taxon>
        <taxon>Bacillota</taxon>
        <taxon>Bacilli</taxon>
        <taxon>Lactobacillales</taxon>
        <taxon>Lactobacillaceae</taxon>
        <taxon>Furfurilactobacillus</taxon>
    </lineage>
</organism>
<comment type="caution">
    <text evidence="6">The sequence shown here is derived from an EMBL/GenBank/DDBJ whole genome shotgun (WGS) entry which is preliminary data.</text>
</comment>
<protein>
    <submittedName>
        <fullName evidence="6">LysR family transcriptional regulator</fullName>
    </submittedName>
</protein>
<feature type="domain" description="HTH lysR-type" evidence="5">
    <location>
        <begin position="1"/>
        <end position="58"/>
    </location>
</feature>
<dbReference type="InterPro" id="IPR000847">
    <property type="entry name" value="LysR_HTH_N"/>
</dbReference>
<reference evidence="6" key="1">
    <citation type="submission" date="2022-06" db="EMBL/GenBank/DDBJ databases">
        <title>Antifungal cultures and metabolites of lactic acid bacteria for use in dairy fermentations.</title>
        <authorList>
            <person name="Zhao Z."/>
            <person name="Gaenzle M."/>
        </authorList>
    </citation>
    <scope>NUCLEOTIDE SEQUENCE</scope>
    <source>
        <strain evidence="6">FUA3126</strain>
    </source>
</reference>
<dbReference type="Pfam" id="PF00126">
    <property type="entry name" value="HTH_1"/>
    <property type="match status" value="1"/>
</dbReference>
<name>A0ABT6DAV7_9LACO</name>
<dbReference type="InterPro" id="IPR036390">
    <property type="entry name" value="WH_DNA-bd_sf"/>
</dbReference>
<dbReference type="PRINTS" id="PR00039">
    <property type="entry name" value="HTHLYSR"/>
</dbReference>